<comment type="caution">
    <text evidence="6">The sequence shown here is derived from an EMBL/GenBank/DDBJ whole genome shotgun (WGS) entry which is preliminary data.</text>
</comment>
<dbReference type="RefSeq" id="WP_105514208.1">
    <property type="nucleotide sequence ID" value="NZ_PVEP01000003.1"/>
</dbReference>
<dbReference type="Gene3D" id="3.40.190.10">
    <property type="entry name" value="Periplasmic binding protein-like II"/>
    <property type="match status" value="2"/>
</dbReference>
<dbReference type="SUPFAM" id="SSF46785">
    <property type="entry name" value="Winged helix' DNA-binding domain"/>
    <property type="match status" value="1"/>
</dbReference>
<reference evidence="6 7" key="1">
    <citation type="submission" date="2018-02" db="EMBL/GenBank/DDBJ databases">
        <title>Genomic Encyclopedia of Archaeal and Bacterial Type Strains, Phase II (KMG-II): from individual species to whole genera.</title>
        <authorList>
            <person name="Goeker M."/>
        </authorList>
    </citation>
    <scope>NUCLEOTIDE SEQUENCE [LARGE SCALE GENOMIC DNA]</scope>
    <source>
        <strain evidence="6 7">DSM 18921</strain>
    </source>
</reference>
<sequence>MTGVPSAERLARDLDWNLLRTFLVLAQSRSVTDAANRLGLKQPSVSSALKRLEDRLGKKLFDRGPGRFELTAAGRLLQAEATDIHGAILRLGTVMRDIGDEVRGHVSIAMASHVVSPLLDSALSEFHRAHPAATLSIDIMASREAIDAVNARRASFAVCLVNEHSPGLQYRRLFREFFGLFCGPTHPFFGREGLTLNELSGQASVSFVTDRMTDALRAVTLMRNSAGLDDRIVGTSANLEEVRRLIVAGLGIGPLPIHVVTEDVAAGRLWRLPPYENPPAIDVHVAWNPRTRSNRAEQAMLQRLLETIEQTPLEERIYI</sequence>
<keyword evidence="4" id="KW-0804">Transcription</keyword>
<feature type="domain" description="HTH lysR-type" evidence="5">
    <location>
        <begin position="14"/>
        <end position="71"/>
    </location>
</feature>
<evidence type="ECO:0000256" key="1">
    <source>
        <dbReference type="ARBA" id="ARBA00009437"/>
    </source>
</evidence>
<name>A0A2S8S7Y8_9RHOB</name>
<dbReference type="Proteomes" id="UP000238338">
    <property type="component" value="Unassembled WGS sequence"/>
</dbReference>
<dbReference type="OrthoDB" id="7506954at2"/>
<keyword evidence="2" id="KW-0805">Transcription regulation</keyword>
<accession>A0A2S8S7Y8</accession>
<keyword evidence="7" id="KW-1185">Reference proteome</keyword>
<dbReference type="EMBL" id="PVEP01000003">
    <property type="protein sequence ID" value="PQV56904.1"/>
    <property type="molecule type" value="Genomic_DNA"/>
</dbReference>
<dbReference type="InterPro" id="IPR000847">
    <property type="entry name" value="LysR_HTH_N"/>
</dbReference>
<dbReference type="Pfam" id="PF00126">
    <property type="entry name" value="HTH_1"/>
    <property type="match status" value="1"/>
</dbReference>
<evidence type="ECO:0000313" key="6">
    <source>
        <dbReference type="EMBL" id="PQV56904.1"/>
    </source>
</evidence>
<keyword evidence="3 6" id="KW-0238">DNA-binding</keyword>
<dbReference type="InterPro" id="IPR036388">
    <property type="entry name" value="WH-like_DNA-bd_sf"/>
</dbReference>
<dbReference type="PANTHER" id="PTHR30126">
    <property type="entry name" value="HTH-TYPE TRANSCRIPTIONAL REGULATOR"/>
    <property type="match status" value="1"/>
</dbReference>
<dbReference type="PANTHER" id="PTHR30126:SF98">
    <property type="entry name" value="HTH-TYPE TRANSCRIPTIONAL ACTIVATOR BAUR"/>
    <property type="match status" value="1"/>
</dbReference>
<evidence type="ECO:0000313" key="7">
    <source>
        <dbReference type="Proteomes" id="UP000238338"/>
    </source>
</evidence>
<dbReference type="PRINTS" id="PR00039">
    <property type="entry name" value="HTHLYSR"/>
</dbReference>
<dbReference type="GO" id="GO:0003700">
    <property type="term" value="F:DNA-binding transcription factor activity"/>
    <property type="evidence" value="ECO:0007669"/>
    <property type="project" value="InterPro"/>
</dbReference>
<organism evidence="6 7">
    <name type="scientific">Albidovulum denitrificans</name>
    <dbReference type="NCBI Taxonomy" id="404881"/>
    <lineage>
        <taxon>Bacteria</taxon>
        <taxon>Pseudomonadati</taxon>
        <taxon>Pseudomonadota</taxon>
        <taxon>Alphaproteobacteria</taxon>
        <taxon>Rhodobacterales</taxon>
        <taxon>Paracoccaceae</taxon>
        <taxon>Albidovulum</taxon>
    </lineage>
</organism>
<gene>
    <name evidence="6" type="ORF">LX70_01758</name>
</gene>
<dbReference type="PROSITE" id="PS50931">
    <property type="entry name" value="HTH_LYSR"/>
    <property type="match status" value="1"/>
</dbReference>
<dbReference type="GO" id="GO:0000976">
    <property type="term" value="F:transcription cis-regulatory region binding"/>
    <property type="evidence" value="ECO:0007669"/>
    <property type="project" value="TreeGrafter"/>
</dbReference>
<evidence type="ECO:0000256" key="4">
    <source>
        <dbReference type="ARBA" id="ARBA00023163"/>
    </source>
</evidence>
<evidence type="ECO:0000256" key="2">
    <source>
        <dbReference type="ARBA" id="ARBA00023015"/>
    </source>
</evidence>
<dbReference type="InterPro" id="IPR005119">
    <property type="entry name" value="LysR_subst-bd"/>
</dbReference>
<protein>
    <submittedName>
        <fullName evidence="6">DNA-binding transcriptional LysR family regulator</fullName>
    </submittedName>
</protein>
<dbReference type="CDD" id="cd05466">
    <property type="entry name" value="PBP2_LTTR_substrate"/>
    <property type="match status" value="1"/>
</dbReference>
<evidence type="ECO:0000256" key="3">
    <source>
        <dbReference type="ARBA" id="ARBA00023125"/>
    </source>
</evidence>
<dbReference type="AlphaFoldDB" id="A0A2S8S7Y8"/>
<dbReference type="Gene3D" id="1.10.10.10">
    <property type="entry name" value="Winged helix-like DNA-binding domain superfamily/Winged helix DNA-binding domain"/>
    <property type="match status" value="1"/>
</dbReference>
<comment type="similarity">
    <text evidence="1">Belongs to the LysR transcriptional regulatory family.</text>
</comment>
<evidence type="ECO:0000259" key="5">
    <source>
        <dbReference type="PROSITE" id="PS50931"/>
    </source>
</evidence>
<proteinExistence type="inferred from homology"/>
<dbReference type="Pfam" id="PF03466">
    <property type="entry name" value="LysR_substrate"/>
    <property type="match status" value="1"/>
</dbReference>
<dbReference type="InterPro" id="IPR036390">
    <property type="entry name" value="WH_DNA-bd_sf"/>
</dbReference>
<dbReference type="SUPFAM" id="SSF53850">
    <property type="entry name" value="Periplasmic binding protein-like II"/>
    <property type="match status" value="1"/>
</dbReference>